<dbReference type="Proteomes" id="UP000233256">
    <property type="component" value="Unassembled WGS sequence"/>
</dbReference>
<evidence type="ECO:0000313" key="1">
    <source>
        <dbReference type="EMBL" id="PKK89871.1"/>
    </source>
</evidence>
<name>A0A2N1PNE6_9BACT</name>
<dbReference type="AlphaFoldDB" id="A0A2N1PNE6"/>
<organism evidence="1 2">
    <name type="scientific">Candidatus Wallbacteria bacterium HGW-Wallbacteria-1</name>
    <dbReference type="NCBI Taxonomy" id="2013854"/>
    <lineage>
        <taxon>Bacteria</taxon>
        <taxon>Candidatus Walliibacteriota</taxon>
    </lineage>
</organism>
<evidence type="ECO:0008006" key="3">
    <source>
        <dbReference type="Google" id="ProtNLM"/>
    </source>
</evidence>
<proteinExistence type="predicted"/>
<gene>
    <name evidence="1" type="ORF">CVV64_12010</name>
</gene>
<reference evidence="1 2" key="1">
    <citation type="journal article" date="2017" name="ISME J.">
        <title>Potential for microbial H2 and metal transformations associated with novel bacteria and archaea in deep terrestrial subsurface sediments.</title>
        <authorList>
            <person name="Hernsdorf A.W."/>
            <person name="Amano Y."/>
            <person name="Miyakawa K."/>
            <person name="Ise K."/>
            <person name="Suzuki Y."/>
            <person name="Anantharaman K."/>
            <person name="Probst A."/>
            <person name="Burstein D."/>
            <person name="Thomas B.C."/>
            <person name="Banfield J.F."/>
        </authorList>
    </citation>
    <scope>NUCLEOTIDE SEQUENCE [LARGE SCALE GENOMIC DNA]</scope>
    <source>
        <strain evidence="1">HGW-Wallbacteria-1</strain>
    </source>
</reference>
<sequence length="265" mass="29058">MKLMSSRTADFPACAAEVLSAAVLENAIDNCALIMKRCGEPSCTYVAASNASRFSPVFEWMAESIATFCMDLSLWDCVSDDGISWIALAPADIPVHVSCTIDECYGDFRVIASPIVVRPEMGPEWGACDGDASRYWKAFIVLVVPGDVDWTPREILEPLFASAVMIFSRWCGMEHEGSAEERVLFGTILRKMAHDFNNALGIIVGNLEMAIEDELPPDAPCRYSLDQALAASEKVMGLSRRLSGLGKELTSNCTLSETLQRQREV</sequence>
<protein>
    <recommendedName>
        <fullName evidence="3">Signal transduction histidine kinase dimerisation/phosphoacceptor domain-containing protein</fullName>
    </recommendedName>
</protein>
<comment type="caution">
    <text evidence="1">The sequence shown here is derived from an EMBL/GenBank/DDBJ whole genome shotgun (WGS) entry which is preliminary data.</text>
</comment>
<accession>A0A2N1PNE6</accession>
<evidence type="ECO:0000313" key="2">
    <source>
        <dbReference type="Proteomes" id="UP000233256"/>
    </source>
</evidence>
<dbReference type="EMBL" id="PGXC01000010">
    <property type="protein sequence ID" value="PKK89871.1"/>
    <property type="molecule type" value="Genomic_DNA"/>
</dbReference>
<dbReference type="Gene3D" id="1.10.287.130">
    <property type="match status" value="1"/>
</dbReference>